<feature type="transmembrane region" description="Helical" evidence="1">
    <location>
        <begin position="21"/>
        <end position="41"/>
    </location>
</feature>
<sequence>NCQNKTSVRFDCSISTVSWKIIAWVSFLFFTLGLLPIWLSIVEIDKHKQKPTKDHQKSCLAVTFVSSLYTWSMSVEITHLCGLID</sequence>
<feature type="non-terminal residue" evidence="2">
    <location>
        <position position="85"/>
    </location>
</feature>
<evidence type="ECO:0000313" key="2">
    <source>
        <dbReference type="EMBL" id="WAR28281.1"/>
    </source>
</evidence>
<keyword evidence="1" id="KW-0812">Transmembrane</keyword>
<evidence type="ECO:0000313" key="3">
    <source>
        <dbReference type="Proteomes" id="UP001164746"/>
    </source>
</evidence>
<keyword evidence="3" id="KW-1185">Reference proteome</keyword>
<organism evidence="2 3">
    <name type="scientific">Mya arenaria</name>
    <name type="common">Soft-shell clam</name>
    <dbReference type="NCBI Taxonomy" id="6604"/>
    <lineage>
        <taxon>Eukaryota</taxon>
        <taxon>Metazoa</taxon>
        <taxon>Spiralia</taxon>
        <taxon>Lophotrochozoa</taxon>
        <taxon>Mollusca</taxon>
        <taxon>Bivalvia</taxon>
        <taxon>Autobranchia</taxon>
        <taxon>Heteroconchia</taxon>
        <taxon>Euheterodonta</taxon>
        <taxon>Imparidentia</taxon>
        <taxon>Neoheterodontei</taxon>
        <taxon>Myida</taxon>
        <taxon>Myoidea</taxon>
        <taxon>Myidae</taxon>
        <taxon>Mya</taxon>
    </lineage>
</organism>
<evidence type="ECO:0000256" key="1">
    <source>
        <dbReference type="SAM" id="Phobius"/>
    </source>
</evidence>
<name>A0ABY7G5F7_MYAAR</name>
<proteinExistence type="predicted"/>
<keyword evidence="1" id="KW-0472">Membrane</keyword>
<dbReference type="EMBL" id="CP111026">
    <property type="protein sequence ID" value="WAR28281.1"/>
    <property type="molecule type" value="Genomic_DNA"/>
</dbReference>
<protein>
    <recommendedName>
        <fullName evidence="4">Leptin receptor</fullName>
    </recommendedName>
</protein>
<keyword evidence="1" id="KW-1133">Transmembrane helix</keyword>
<evidence type="ECO:0008006" key="4">
    <source>
        <dbReference type="Google" id="ProtNLM"/>
    </source>
</evidence>
<gene>
    <name evidence="2" type="ORF">MAR_013985</name>
</gene>
<reference evidence="2" key="1">
    <citation type="submission" date="2022-11" db="EMBL/GenBank/DDBJ databases">
        <title>Centuries of genome instability and evolution in soft-shell clam transmissible cancer (bioRxiv).</title>
        <authorList>
            <person name="Hart S.F.M."/>
            <person name="Yonemitsu M.A."/>
            <person name="Giersch R.M."/>
            <person name="Beal B.F."/>
            <person name="Arriagada G."/>
            <person name="Davis B.W."/>
            <person name="Ostrander E.A."/>
            <person name="Goff S.P."/>
            <person name="Metzger M.J."/>
        </authorList>
    </citation>
    <scope>NUCLEOTIDE SEQUENCE</scope>
    <source>
        <strain evidence="2">MELC-2E11</strain>
        <tissue evidence="2">Siphon/mantle</tissue>
    </source>
</reference>
<dbReference type="Proteomes" id="UP001164746">
    <property type="component" value="Chromosome 15"/>
</dbReference>
<accession>A0ABY7G5F7</accession>